<dbReference type="EMBL" id="VFQX01000051">
    <property type="protein sequence ID" value="KAF0974632.1"/>
    <property type="molecule type" value="Genomic_DNA"/>
</dbReference>
<organism evidence="7 8">
    <name type="scientific">Naegleria fowleri</name>
    <name type="common">Brain eating amoeba</name>
    <dbReference type="NCBI Taxonomy" id="5763"/>
    <lineage>
        <taxon>Eukaryota</taxon>
        <taxon>Discoba</taxon>
        <taxon>Heterolobosea</taxon>
        <taxon>Tetramitia</taxon>
        <taxon>Eutetramitia</taxon>
        <taxon>Vahlkampfiidae</taxon>
        <taxon>Naegleria</taxon>
    </lineage>
</organism>
<feature type="compositionally biased region" description="Low complexity" evidence="5">
    <location>
        <begin position="742"/>
        <end position="758"/>
    </location>
</feature>
<feature type="compositionally biased region" description="Acidic residues" evidence="5">
    <location>
        <begin position="186"/>
        <end position="211"/>
    </location>
</feature>
<feature type="region of interest" description="Disordered" evidence="5">
    <location>
        <begin position="62"/>
        <end position="212"/>
    </location>
</feature>
<feature type="region of interest" description="Disordered" evidence="5">
    <location>
        <begin position="265"/>
        <end position="284"/>
    </location>
</feature>
<feature type="region of interest" description="Disordered" evidence="5">
    <location>
        <begin position="404"/>
        <end position="443"/>
    </location>
</feature>
<feature type="compositionally biased region" description="Low complexity" evidence="5">
    <location>
        <begin position="602"/>
        <end position="656"/>
    </location>
</feature>
<keyword evidence="1 4" id="KW-0378">Hydrolase</keyword>
<feature type="compositionally biased region" description="Basic and acidic residues" evidence="5">
    <location>
        <begin position="1040"/>
        <end position="1059"/>
    </location>
</feature>
<dbReference type="Proteomes" id="UP000444721">
    <property type="component" value="Unassembled WGS sequence"/>
</dbReference>
<feature type="active site" description="Nucleophile" evidence="4">
    <location>
        <position position="1336"/>
    </location>
</feature>
<dbReference type="VEuPathDB" id="AmoebaDB:FDP41_006106"/>
<dbReference type="GO" id="GO:0019369">
    <property type="term" value="P:arachidonate metabolic process"/>
    <property type="evidence" value="ECO:0007669"/>
    <property type="project" value="TreeGrafter"/>
</dbReference>
<evidence type="ECO:0000256" key="3">
    <source>
        <dbReference type="ARBA" id="ARBA00023098"/>
    </source>
</evidence>
<evidence type="ECO:0000259" key="6">
    <source>
        <dbReference type="PROSITE" id="PS51635"/>
    </source>
</evidence>
<feature type="compositionally biased region" description="Polar residues" evidence="5">
    <location>
        <begin position="62"/>
        <end position="71"/>
    </location>
</feature>
<feature type="short sequence motif" description="GXSXG" evidence="4">
    <location>
        <begin position="1334"/>
        <end position="1338"/>
    </location>
</feature>
<feature type="compositionally biased region" description="Low complexity" evidence="5">
    <location>
        <begin position="517"/>
        <end position="553"/>
    </location>
</feature>
<dbReference type="Pfam" id="PF01734">
    <property type="entry name" value="Patatin"/>
    <property type="match status" value="1"/>
</dbReference>
<sequence length="1664" mass="184475">MTTEMRPTETLPASSSSSTENTNLPPKLTDNTIDTAATTATHNHSEVMTTLTNGTEMMMTTSSPTKNMNNPSTTTTITASTDGGLERTTTESLNSNNNTFSTTTTSSELGTTTQQSFNTNNKEEEKNHNHNNKDMISSSTLSSTKVNQPSQQESLLNSSSEEVSGKESQQEPSQQLREGSSSSSSNDDDEFGEDDEDAEPNMDYNEEDEDTTASQKYNILLPHKNDVHLLSTLRSKVSNSPIYLTHYTSLESTAMRMKRRHNRSIMREGNNNSPNNNTTSLSNIINNNNHGIHLSQSLSLDSFASSSLASSMSSAAAGSLSISSSQSALQQQQQQPWHPRTPNSGIFLNDMNGTLFQEESALKLFLSHAYNKKHSSSAAIISASSLFTSASSAEDDAIHFLIQSTPPSSTTATTTTGSLMQTPTTTTTNNNNTSEPSSSANNQQHQNINFAAVVENLNNCKIYYFYTPYEKAFMSSTTTSSSSPNVSSSTDPSFSKPSSNDHHQYNIGSDPLKMNVSALSNGAGSSSSSSSTTESSPEKTTAPSSSTATSAATPVIGSSRSGSVTGALIEIGDHIQQQANHHHHHQQLQNNRKDALKTMLPSSNSLSNSTTTNNGSLTSNNVNNNNNGTDTNEPSPVNTVVSSSSAPSSSTAVVTTLNSEHHHPPHHIKVEPPTPQHDRAHQEAVLLLENNSNLNNIPNNSLASEQNHSNETTGITYQYSSTNPHRRVQSDTSAFQRLQIGSTTATSTTTDSNGSNDSQDNLPINTPPQRRQQQILRDAASINNEEQNSFDFTNNATLLDQSEGDIRFMLGNEELTPGSSAITSPSTSNSDTSQLGMSLPVNGSSTFDVSRSHMKRSGSVRGLNKNVFSPIDKKKAHRRVKSFNVAPITPSLGFTSESEVRSITIELVFLDIDACFTKFEPLRIISDMWTKDLDYFKFGVKIFNRMYVWLEDSLVHQFTVEKSDLVDCPSIEFTLPEQPVAKIIDATCAIINEFNTKYTYSYYNCHSFSFARKVAEKLSGKKIKSKNVLPKTLVHHFREWREAEKKRKEKEEKEEKEQAKSSSTDKSPVTNNGTATTAETSSEVTHSQKDQVTSNSSSSGSKEDLNSPKPQSAEKPKNPTLDPLDYLDLMIEEERMRDVNFLYYVPKRLLLKKYRKFHQKQEIKNHTYLLNLINSLLEQCPNFKEEYKMDYYILKTLDRWFWAEKYLQENYDPIKQKSKFFHKEGTKIHFPEPTFLKEIVLEKKNRRRKIFNVKVEDPELDVDYNDPSAVLWKNVDGHLVTNFEYLRQEKKGKTVKVLTMDGGGMKGLILIEILTVIEERVGKKICDIFDIVAGTSTGGICALLINRGISMKAAKEIYIEIGRTVFDLKTTRNKSFVKTMKVLRGRSWYDGYPLELSSLKLSQDVELNHMHVKKPLTFIVTTMNKSTNPKMNLDEPTACVLRTYSDPYEFGVKNGDSSSKKQPTFYRGTTTGAGITCTDALRATSAAPMYFKPRKIGDTECIDGAVVANNPTSIALYETKQIFPNHDKFVFISLGTGALSGKSSQQSNDGDEEVNLNISPTTKTKKKGISKVFKGISQTINTLLSVVNLQLSSERIHKMASAQLEFFKEGKSLCEYFRLNVPKLGDYGLDEISDELVAIFEKETKAYIENHPDLDRICELLKQE</sequence>
<feature type="compositionally biased region" description="Basic and acidic residues" evidence="5">
    <location>
        <begin position="1101"/>
        <end position="1117"/>
    </location>
</feature>
<evidence type="ECO:0000256" key="2">
    <source>
        <dbReference type="ARBA" id="ARBA00022963"/>
    </source>
</evidence>
<feature type="region of interest" description="Disordered" evidence="5">
    <location>
        <begin position="1"/>
        <end position="31"/>
    </location>
</feature>
<feature type="compositionally biased region" description="Basic and acidic residues" evidence="5">
    <location>
        <begin position="121"/>
        <end position="133"/>
    </location>
</feature>
<feature type="compositionally biased region" description="Low complexity" evidence="5">
    <location>
        <begin position="270"/>
        <end position="284"/>
    </location>
</feature>
<proteinExistence type="predicted"/>
<evidence type="ECO:0000256" key="1">
    <source>
        <dbReference type="ARBA" id="ARBA00022801"/>
    </source>
</evidence>
<feature type="short sequence motif" description="DGA/G" evidence="4">
    <location>
        <begin position="1503"/>
        <end position="1505"/>
    </location>
</feature>
<dbReference type="GO" id="GO:0047499">
    <property type="term" value="F:calcium-independent phospholipase A2 activity"/>
    <property type="evidence" value="ECO:0007669"/>
    <property type="project" value="TreeGrafter"/>
</dbReference>
<feature type="region of interest" description="Disordered" evidence="5">
    <location>
        <begin position="476"/>
        <end position="560"/>
    </location>
</feature>
<dbReference type="InterPro" id="IPR016035">
    <property type="entry name" value="Acyl_Trfase/lysoPLipase"/>
</dbReference>
<dbReference type="SUPFAM" id="SSF52151">
    <property type="entry name" value="FabD/lysophospholipase-like"/>
    <property type="match status" value="1"/>
</dbReference>
<feature type="region of interest" description="Disordered" evidence="5">
    <location>
        <begin position="815"/>
        <end position="837"/>
    </location>
</feature>
<dbReference type="InterPro" id="IPR002641">
    <property type="entry name" value="PNPLA_dom"/>
</dbReference>
<evidence type="ECO:0000313" key="8">
    <source>
        <dbReference type="Proteomes" id="UP000444721"/>
    </source>
</evidence>
<accession>A0A6A5BIG1</accession>
<dbReference type="VEuPathDB" id="AmoebaDB:NF0094500"/>
<feature type="region of interest" description="Disordered" evidence="5">
    <location>
        <begin position="1040"/>
        <end position="1122"/>
    </location>
</feature>
<feature type="compositionally biased region" description="Low complexity" evidence="5">
    <location>
        <begin position="72"/>
        <end position="81"/>
    </location>
</feature>
<feature type="compositionally biased region" description="Polar residues" evidence="5">
    <location>
        <begin position="759"/>
        <end position="772"/>
    </location>
</feature>
<reference evidence="7 8" key="1">
    <citation type="journal article" date="2019" name="Sci. Rep.">
        <title>Nanopore sequencing improves the draft genome of the human pathogenic amoeba Naegleria fowleri.</title>
        <authorList>
            <person name="Liechti N."/>
            <person name="Schurch N."/>
            <person name="Bruggmann R."/>
            <person name="Wittwer M."/>
        </authorList>
    </citation>
    <scope>NUCLEOTIDE SEQUENCE [LARGE SCALE GENOMIC DNA]</scope>
    <source>
        <strain evidence="7 8">ATCC 30894</strain>
    </source>
</reference>
<dbReference type="GeneID" id="68113324"/>
<dbReference type="PANTHER" id="PTHR24185">
    <property type="entry name" value="CALCIUM-INDEPENDENT PHOSPHOLIPASE A2-GAMMA"/>
    <property type="match status" value="1"/>
</dbReference>
<protein>
    <recommendedName>
        <fullName evidence="6">PNPLA domain-containing protein</fullName>
    </recommendedName>
</protein>
<gene>
    <name evidence="7" type="ORF">FDP41_006106</name>
</gene>
<feature type="active site" description="Proton acceptor" evidence="4">
    <location>
        <position position="1503"/>
    </location>
</feature>
<feature type="compositionally biased region" description="Polar residues" evidence="5">
    <location>
        <begin position="1090"/>
        <end position="1100"/>
    </location>
</feature>
<dbReference type="GO" id="GO:0016042">
    <property type="term" value="P:lipid catabolic process"/>
    <property type="evidence" value="ECO:0007669"/>
    <property type="project" value="UniProtKB-UniRule"/>
</dbReference>
<feature type="domain" description="PNPLA" evidence="6">
    <location>
        <begin position="1298"/>
        <end position="1516"/>
    </location>
</feature>
<dbReference type="OrthoDB" id="630895at2759"/>
<dbReference type="RefSeq" id="XP_044559345.1">
    <property type="nucleotide sequence ID" value="XM_044709705.1"/>
</dbReference>
<feature type="compositionally biased region" description="Low complexity" evidence="5">
    <location>
        <begin position="404"/>
        <end position="442"/>
    </location>
</feature>
<feature type="compositionally biased region" description="Low complexity" evidence="5">
    <location>
        <begin position="816"/>
        <end position="830"/>
    </location>
</feature>
<dbReference type="PROSITE" id="PS51635">
    <property type="entry name" value="PNPLA"/>
    <property type="match status" value="1"/>
</dbReference>
<feature type="short sequence motif" description="GXGXXG" evidence="4">
    <location>
        <begin position="1302"/>
        <end position="1307"/>
    </location>
</feature>
<feature type="compositionally biased region" description="Low complexity" evidence="5">
    <location>
        <begin position="1069"/>
        <end position="1085"/>
    </location>
</feature>
<feature type="compositionally biased region" description="Polar residues" evidence="5">
    <location>
        <begin position="134"/>
        <end position="146"/>
    </location>
</feature>
<comment type="caution">
    <text evidence="7">The sequence shown here is derived from an EMBL/GenBank/DDBJ whole genome shotgun (WGS) entry which is preliminary data.</text>
</comment>
<feature type="region of interest" description="Disordered" evidence="5">
    <location>
        <begin position="325"/>
        <end position="346"/>
    </location>
</feature>
<feature type="compositionally biased region" description="Low complexity" evidence="5">
    <location>
        <begin position="476"/>
        <end position="498"/>
    </location>
</feature>
<keyword evidence="3 4" id="KW-0443">Lipid metabolism</keyword>
<dbReference type="VEuPathDB" id="AmoebaDB:NfTy_078200"/>
<keyword evidence="2 4" id="KW-0442">Lipid degradation</keyword>
<dbReference type="PANTHER" id="PTHR24185:SF1">
    <property type="entry name" value="CALCIUM-INDEPENDENT PHOSPHOLIPASE A2-GAMMA"/>
    <property type="match status" value="1"/>
</dbReference>
<dbReference type="Gene3D" id="3.40.1090.10">
    <property type="entry name" value="Cytosolic phospholipase A2 catalytic domain"/>
    <property type="match status" value="1"/>
</dbReference>
<dbReference type="GO" id="GO:0016020">
    <property type="term" value="C:membrane"/>
    <property type="evidence" value="ECO:0007669"/>
    <property type="project" value="TreeGrafter"/>
</dbReference>
<evidence type="ECO:0000256" key="4">
    <source>
        <dbReference type="PROSITE-ProRule" id="PRU01161"/>
    </source>
</evidence>
<keyword evidence="8" id="KW-1185">Reference proteome</keyword>
<feature type="compositionally biased region" description="Low complexity" evidence="5">
    <location>
        <begin position="147"/>
        <end position="162"/>
    </location>
</feature>
<evidence type="ECO:0000256" key="5">
    <source>
        <dbReference type="SAM" id="MobiDB-lite"/>
    </source>
</evidence>
<name>A0A6A5BIG1_NAEFO</name>
<feature type="region of interest" description="Disordered" evidence="5">
    <location>
        <begin position="599"/>
        <end position="679"/>
    </location>
</feature>
<feature type="compositionally biased region" description="Low complexity" evidence="5">
    <location>
        <begin position="325"/>
        <end position="335"/>
    </location>
</feature>
<feature type="compositionally biased region" description="Polar residues" evidence="5">
    <location>
        <begin position="1"/>
        <end position="24"/>
    </location>
</feature>
<evidence type="ECO:0000313" key="7">
    <source>
        <dbReference type="EMBL" id="KAF0974632.1"/>
    </source>
</evidence>
<feature type="compositionally biased region" description="Low complexity" evidence="5">
    <location>
        <begin position="90"/>
        <end position="116"/>
    </location>
</feature>
<feature type="region of interest" description="Disordered" evidence="5">
    <location>
        <begin position="742"/>
        <end position="772"/>
    </location>
</feature>